<evidence type="ECO:0000256" key="7">
    <source>
        <dbReference type="SAM" id="Phobius"/>
    </source>
</evidence>
<comment type="caution">
    <text evidence="9">The sequence shown here is derived from an EMBL/GenBank/DDBJ whole genome shotgun (WGS) entry which is preliminary data.</text>
</comment>
<feature type="transmembrane region" description="Helical" evidence="7">
    <location>
        <begin position="12"/>
        <end position="30"/>
    </location>
</feature>
<dbReference type="InterPro" id="IPR027469">
    <property type="entry name" value="Cation_efflux_TMD_sf"/>
</dbReference>
<evidence type="ECO:0000256" key="1">
    <source>
        <dbReference type="ARBA" id="ARBA00004141"/>
    </source>
</evidence>
<dbReference type="GO" id="GO:0015086">
    <property type="term" value="F:cadmium ion transmembrane transporter activity"/>
    <property type="evidence" value="ECO:0007669"/>
    <property type="project" value="TreeGrafter"/>
</dbReference>
<dbReference type="InterPro" id="IPR002524">
    <property type="entry name" value="Cation_efflux"/>
</dbReference>
<keyword evidence="6 7" id="KW-0472">Membrane</keyword>
<feature type="transmembrane region" description="Helical" evidence="7">
    <location>
        <begin position="42"/>
        <end position="62"/>
    </location>
</feature>
<dbReference type="GO" id="GO:0015093">
    <property type="term" value="F:ferrous iron transmembrane transporter activity"/>
    <property type="evidence" value="ECO:0007669"/>
    <property type="project" value="TreeGrafter"/>
</dbReference>
<feature type="transmembrane region" description="Helical" evidence="7">
    <location>
        <begin position="157"/>
        <end position="175"/>
    </location>
</feature>
<dbReference type="InterPro" id="IPR058533">
    <property type="entry name" value="Cation_efflux_TM"/>
</dbReference>
<dbReference type="RefSeq" id="WP_283407959.1">
    <property type="nucleotide sequence ID" value="NZ_FXUF01000002.1"/>
</dbReference>
<comment type="subcellular location">
    <subcellularLocation>
        <location evidence="1">Membrane</location>
        <topology evidence="1">Multi-pass membrane protein</topology>
    </subcellularLocation>
</comment>
<keyword evidence="5 7" id="KW-1133">Transmembrane helix</keyword>
<organism evidence="9 10">
    <name type="scientific">Anoxynatronum buryatiense</name>
    <dbReference type="NCBI Taxonomy" id="489973"/>
    <lineage>
        <taxon>Bacteria</taxon>
        <taxon>Bacillati</taxon>
        <taxon>Bacillota</taxon>
        <taxon>Clostridia</taxon>
        <taxon>Eubacteriales</taxon>
        <taxon>Clostridiaceae</taxon>
        <taxon>Anoxynatronum</taxon>
    </lineage>
</organism>
<evidence type="ECO:0000256" key="3">
    <source>
        <dbReference type="ARBA" id="ARBA00022448"/>
    </source>
</evidence>
<dbReference type="GO" id="GO:0015341">
    <property type="term" value="F:zinc efflux antiporter activity"/>
    <property type="evidence" value="ECO:0007669"/>
    <property type="project" value="TreeGrafter"/>
</dbReference>
<dbReference type="AlphaFoldDB" id="A0AA45WTI1"/>
<dbReference type="PANTHER" id="PTHR43840">
    <property type="entry name" value="MITOCHONDRIAL METAL TRANSPORTER 1-RELATED"/>
    <property type="match status" value="1"/>
</dbReference>
<dbReference type="GO" id="GO:0006882">
    <property type="term" value="P:intracellular zinc ion homeostasis"/>
    <property type="evidence" value="ECO:0007669"/>
    <property type="project" value="TreeGrafter"/>
</dbReference>
<evidence type="ECO:0000259" key="8">
    <source>
        <dbReference type="Pfam" id="PF01545"/>
    </source>
</evidence>
<proteinExistence type="inferred from homology"/>
<reference evidence="9" key="1">
    <citation type="submission" date="2017-05" db="EMBL/GenBank/DDBJ databases">
        <authorList>
            <person name="Varghese N."/>
            <person name="Submissions S."/>
        </authorList>
    </citation>
    <scope>NUCLEOTIDE SEQUENCE</scope>
    <source>
        <strain evidence="9">Su22</strain>
    </source>
</reference>
<dbReference type="Pfam" id="PF01545">
    <property type="entry name" value="Cation_efflux"/>
    <property type="match status" value="1"/>
</dbReference>
<feature type="transmembrane region" description="Helical" evidence="7">
    <location>
        <begin position="82"/>
        <end position="103"/>
    </location>
</feature>
<dbReference type="Gene3D" id="1.20.1510.10">
    <property type="entry name" value="Cation efflux protein transmembrane domain"/>
    <property type="match status" value="1"/>
</dbReference>
<sequence length="306" mass="34493">MEEGFIVRKLLKLSIAGTLIFAAMGIIWGIAANARIIMFDGLYSLVSTGMSLMSLWAVNFIAREGEARDDLFQFGRTVVEPLVMIIKSLVMLGIVVTAMIFAVQDLFHGGRVVNLENSLIYAVISSAFCLAVYGLLHQKGKKSRSGLLKMEALEWKMDGLISLGTLAGFAVAMFLRRTTVAGLIPYVDPVLLLMITALFVKTPARTLWNGMRELLRMAPDEEMQRQVDEIVQQVRQKYQLEEAYCRISKVGTTLYAEIDFVTGKKTLVYTVRDTDRIREEISKAIFKLPYEPWLTISFTENRKWAV</sequence>
<dbReference type="Proteomes" id="UP001158066">
    <property type="component" value="Unassembled WGS sequence"/>
</dbReference>
<gene>
    <name evidence="9" type="ORF">SAMN06296020_10241</name>
</gene>
<dbReference type="EMBL" id="FXUF01000002">
    <property type="protein sequence ID" value="SMP43101.1"/>
    <property type="molecule type" value="Genomic_DNA"/>
</dbReference>
<dbReference type="InterPro" id="IPR050291">
    <property type="entry name" value="CDF_Transporter"/>
</dbReference>
<keyword evidence="4 7" id="KW-0812">Transmembrane</keyword>
<dbReference type="GO" id="GO:0005886">
    <property type="term" value="C:plasma membrane"/>
    <property type="evidence" value="ECO:0007669"/>
    <property type="project" value="TreeGrafter"/>
</dbReference>
<evidence type="ECO:0000256" key="4">
    <source>
        <dbReference type="ARBA" id="ARBA00022692"/>
    </source>
</evidence>
<dbReference type="NCBIfam" id="TIGR01297">
    <property type="entry name" value="CDF"/>
    <property type="match status" value="1"/>
</dbReference>
<dbReference type="SUPFAM" id="SSF161111">
    <property type="entry name" value="Cation efflux protein transmembrane domain-like"/>
    <property type="match status" value="1"/>
</dbReference>
<comment type="similarity">
    <text evidence="2">Belongs to the cation diffusion facilitator (CDF) transporter (TC 2.A.4) family.</text>
</comment>
<dbReference type="PANTHER" id="PTHR43840:SF15">
    <property type="entry name" value="MITOCHONDRIAL METAL TRANSPORTER 1-RELATED"/>
    <property type="match status" value="1"/>
</dbReference>
<accession>A0AA45WTI1</accession>
<evidence type="ECO:0000256" key="5">
    <source>
        <dbReference type="ARBA" id="ARBA00022989"/>
    </source>
</evidence>
<keyword evidence="10" id="KW-1185">Reference proteome</keyword>
<feature type="transmembrane region" description="Helical" evidence="7">
    <location>
        <begin position="118"/>
        <end position="136"/>
    </location>
</feature>
<protein>
    <submittedName>
        <fullName evidence="9">Cation diffusion facilitator family transporter</fullName>
    </submittedName>
</protein>
<evidence type="ECO:0000256" key="6">
    <source>
        <dbReference type="ARBA" id="ARBA00023136"/>
    </source>
</evidence>
<keyword evidence="3" id="KW-0813">Transport</keyword>
<evidence type="ECO:0000256" key="2">
    <source>
        <dbReference type="ARBA" id="ARBA00008114"/>
    </source>
</evidence>
<feature type="transmembrane region" description="Helical" evidence="7">
    <location>
        <begin position="181"/>
        <end position="200"/>
    </location>
</feature>
<evidence type="ECO:0000313" key="9">
    <source>
        <dbReference type="EMBL" id="SMP43101.1"/>
    </source>
</evidence>
<evidence type="ECO:0000313" key="10">
    <source>
        <dbReference type="Proteomes" id="UP001158066"/>
    </source>
</evidence>
<name>A0AA45WTI1_9CLOT</name>
<feature type="domain" description="Cation efflux protein transmembrane" evidence="8">
    <location>
        <begin position="11"/>
        <end position="215"/>
    </location>
</feature>